<sequence>MNTNRVNDLMEIMNSFRKDKYHKSELLTELFSLQHEIVNLTFNVDHASTANFKIWDVERHLEQLNAECGYVANEELQKFIEGSKVLCNLIKAEISGNRGEFKAFRALEYLCSQNNVLKNVELSDGNHRTELDVVVVTPNCITIVEVKNTAKDVFIDQNGNYYRTGEFLKWDCNIAEKMMIKENLLRKSLADVGISNLIVQSIVVFTNNRIEVQNKYDQITTCFLSQLAYIIDGFKGEQLYSTEEINMISTTIEAAECKVSYPIEFDVQQYKYNFATVMATLEGASNVKEEVVRESTLEAEKVVVHTEKKTSFADEMRTIFTSKYVRYIGSVAAAAAISLVSVTITVNTINKRSSKYEG</sequence>
<dbReference type="InterPro" id="IPR011528">
    <property type="entry name" value="NERD"/>
</dbReference>
<reference evidence="3 4" key="1">
    <citation type="submission" date="2016-09" db="EMBL/GenBank/DDBJ databases">
        <authorList>
            <person name="Capua I."/>
            <person name="De Benedictis P."/>
            <person name="Joannis T."/>
            <person name="Lombin L.H."/>
            <person name="Cattoli G."/>
        </authorList>
    </citation>
    <scope>NUCLEOTIDE SEQUENCE [LARGE SCALE GENOMIC DNA]</scope>
    <source>
        <strain evidence="3 4">GluBS11</strain>
    </source>
</reference>
<dbReference type="SUPFAM" id="SSF52980">
    <property type="entry name" value="Restriction endonuclease-like"/>
    <property type="match status" value="1"/>
</dbReference>
<dbReference type="PROSITE" id="PS50965">
    <property type="entry name" value="NERD"/>
    <property type="match status" value="1"/>
</dbReference>
<dbReference type="EMBL" id="FMKA01000033">
    <property type="protein sequence ID" value="SCP99148.1"/>
    <property type="molecule type" value="Genomic_DNA"/>
</dbReference>
<name>A0A1D3TXS2_9FIRM</name>
<keyword evidence="1" id="KW-1133">Transmembrane helix</keyword>
<dbReference type="InterPro" id="IPR011335">
    <property type="entry name" value="Restrct_endonuc-II-like"/>
</dbReference>
<dbReference type="STRING" id="1619234.SAMN05421730_103317"/>
<proteinExistence type="predicted"/>
<feature type="domain" description="NERD" evidence="2">
    <location>
        <begin position="95"/>
        <end position="212"/>
    </location>
</feature>
<evidence type="ECO:0000259" key="2">
    <source>
        <dbReference type="PROSITE" id="PS50965"/>
    </source>
</evidence>
<accession>A0A1D3TXS2</accession>
<keyword evidence="1" id="KW-0812">Transmembrane</keyword>
<keyword evidence="4" id="KW-1185">Reference proteome</keyword>
<dbReference type="RefSeq" id="WP_091236436.1">
    <property type="nucleotide sequence ID" value="NZ_FMKA01000033.1"/>
</dbReference>
<protein>
    <submittedName>
        <fullName evidence="3">Nuclease-related domain-containing protein</fullName>
    </submittedName>
</protein>
<organism evidence="3 4">
    <name type="scientific">Anaerobium acetethylicum</name>
    <dbReference type="NCBI Taxonomy" id="1619234"/>
    <lineage>
        <taxon>Bacteria</taxon>
        <taxon>Bacillati</taxon>
        <taxon>Bacillota</taxon>
        <taxon>Clostridia</taxon>
        <taxon>Lachnospirales</taxon>
        <taxon>Lachnospiraceae</taxon>
        <taxon>Anaerobium</taxon>
    </lineage>
</organism>
<evidence type="ECO:0000256" key="1">
    <source>
        <dbReference type="SAM" id="Phobius"/>
    </source>
</evidence>
<dbReference type="AlphaFoldDB" id="A0A1D3TXS2"/>
<evidence type="ECO:0000313" key="4">
    <source>
        <dbReference type="Proteomes" id="UP000199315"/>
    </source>
</evidence>
<dbReference type="OrthoDB" id="1820608at2"/>
<evidence type="ECO:0000313" key="3">
    <source>
        <dbReference type="EMBL" id="SCP99148.1"/>
    </source>
</evidence>
<dbReference type="Proteomes" id="UP000199315">
    <property type="component" value="Unassembled WGS sequence"/>
</dbReference>
<gene>
    <name evidence="3" type="ORF">SAMN05421730_103317</name>
</gene>
<dbReference type="Pfam" id="PF08378">
    <property type="entry name" value="NERD"/>
    <property type="match status" value="1"/>
</dbReference>
<keyword evidence="1" id="KW-0472">Membrane</keyword>
<feature type="transmembrane region" description="Helical" evidence="1">
    <location>
        <begin position="324"/>
        <end position="346"/>
    </location>
</feature>